<organism evidence="2 3">
    <name type="scientific">Kaistella haifensis DSM 19056</name>
    <dbReference type="NCBI Taxonomy" id="1450526"/>
    <lineage>
        <taxon>Bacteria</taxon>
        <taxon>Pseudomonadati</taxon>
        <taxon>Bacteroidota</taxon>
        <taxon>Flavobacteriia</taxon>
        <taxon>Flavobacteriales</taxon>
        <taxon>Weeksellaceae</taxon>
        <taxon>Chryseobacterium group</taxon>
        <taxon>Kaistella</taxon>
    </lineage>
</organism>
<gene>
    <name evidence="2" type="ORF">AP75_00315</name>
</gene>
<keyword evidence="2" id="KW-0282">Flagellum</keyword>
<name>A0A246BCL9_9FLAO</name>
<reference evidence="2 3" key="1">
    <citation type="submission" date="2017-05" db="EMBL/GenBank/DDBJ databases">
        <title>Genome of Chryseobacterium haifense.</title>
        <authorList>
            <person name="Newman J.D."/>
        </authorList>
    </citation>
    <scope>NUCLEOTIDE SEQUENCE [LARGE SCALE GENOMIC DNA]</scope>
    <source>
        <strain evidence="2 3">DSM 19056</strain>
    </source>
</reference>
<dbReference type="EMBL" id="JASZ02000001">
    <property type="protein sequence ID" value="OWK99427.1"/>
    <property type="molecule type" value="Genomic_DNA"/>
</dbReference>
<comment type="caution">
    <text evidence="2">The sequence shown here is derived from an EMBL/GenBank/DDBJ whole genome shotgun (WGS) entry which is preliminary data.</text>
</comment>
<keyword evidence="2" id="KW-0969">Cilium</keyword>
<sequence length="367" mass="40271">MKLGLLLSLTLPLVFYAQDQTPVSAKNDYPNTFSSGSANVQKFDNSARRFNDWAVSVGGGAAIMLHSDLRSIYDGKINKGWNAYVSLDKQISHTFGLSLQYQMGKSNQQGQLPGAEGVKAGVANAWTKYQQISVLGDVNFSNLLRRVDNTSPYRWALHGYLGMGFQGYETLLLDNDVSQYAPRTFPIAVDQKLGVASFVIQAGVGLKYNLSKLLDVELRSMYIMSGDEEFDGGGDLRETGHPRINYNLINDSYSDNLLTVNLGLSFKLGKHPSHLAWHDPLQEAYYKTKFLEETPSDIVVCEKGDQDNDGVCDDWDRQVDTPAGARVDGAGVALDMDLDGVIDLYDKCVTVPGPVENNGCPAGTVFK</sequence>
<feature type="signal peptide" evidence="1">
    <location>
        <begin position="1"/>
        <end position="17"/>
    </location>
</feature>
<evidence type="ECO:0000313" key="2">
    <source>
        <dbReference type="EMBL" id="OWK99427.1"/>
    </source>
</evidence>
<proteinExistence type="predicted"/>
<dbReference type="InterPro" id="IPR028974">
    <property type="entry name" value="TSP_type-3_rpt"/>
</dbReference>
<protein>
    <submittedName>
        <fullName evidence="2">Flagellar motor protein MotB</fullName>
    </submittedName>
</protein>
<dbReference type="AlphaFoldDB" id="A0A246BCL9"/>
<dbReference type="SUPFAM" id="SSF103647">
    <property type="entry name" value="TSP type-3 repeat"/>
    <property type="match status" value="1"/>
</dbReference>
<feature type="chain" id="PRO_5011286283" evidence="1">
    <location>
        <begin position="18"/>
        <end position="367"/>
    </location>
</feature>
<evidence type="ECO:0000313" key="3">
    <source>
        <dbReference type="Proteomes" id="UP000197587"/>
    </source>
</evidence>
<dbReference type="RefSeq" id="WP_031503515.1">
    <property type="nucleotide sequence ID" value="NZ_JASZ02000001.1"/>
</dbReference>
<dbReference type="SUPFAM" id="SSF56925">
    <property type="entry name" value="OMPA-like"/>
    <property type="match status" value="1"/>
</dbReference>
<keyword evidence="2" id="KW-0966">Cell projection</keyword>
<keyword evidence="3" id="KW-1185">Reference proteome</keyword>
<accession>A0A246BCL9</accession>
<evidence type="ECO:0000256" key="1">
    <source>
        <dbReference type="SAM" id="SignalP"/>
    </source>
</evidence>
<keyword evidence="1" id="KW-0732">Signal</keyword>
<dbReference type="Proteomes" id="UP000197587">
    <property type="component" value="Unassembled WGS sequence"/>
</dbReference>
<dbReference type="GO" id="GO:0005509">
    <property type="term" value="F:calcium ion binding"/>
    <property type="evidence" value="ECO:0007669"/>
    <property type="project" value="InterPro"/>
</dbReference>
<dbReference type="InterPro" id="IPR011250">
    <property type="entry name" value="OMP/PagP_B-barrel"/>
</dbReference>